<name>A0A2S0NJL1_9MOLU</name>
<dbReference type="InterPro" id="IPR054816">
    <property type="entry name" value="Lipoprotein_mollicutes-type_CS"/>
</dbReference>
<dbReference type="EMBL" id="CP027019">
    <property type="protein sequence ID" value="AVP49198.1"/>
    <property type="molecule type" value="Genomic_DNA"/>
</dbReference>
<evidence type="ECO:0000313" key="2">
    <source>
        <dbReference type="EMBL" id="AVP49198.1"/>
    </source>
</evidence>
<dbReference type="PROSITE" id="PS51257">
    <property type="entry name" value="PROKAR_LIPOPROTEIN"/>
    <property type="match status" value="1"/>
</dbReference>
<dbReference type="NCBIfam" id="NF045726">
    <property type="entry name" value="XXplasma_LP"/>
    <property type="match status" value="1"/>
</dbReference>
<gene>
    <name evidence="2" type="ORF">C5T88_01190</name>
</gene>
<accession>A0A2S0NJL1</accession>
<dbReference type="Gene3D" id="1.20.1270.90">
    <property type="entry name" value="AF1782-like"/>
    <property type="match status" value="1"/>
</dbReference>
<dbReference type="AlphaFoldDB" id="A0A2S0NJL1"/>
<dbReference type="Proteomes" id="UP000239250">
    <property type="component" value="Chromosome"/>
</dbReference>
<sequence length="826" mass="92482">MKKLLTLLGAVSLVAASGATVVACNNDDKKPPVTTPDGKEEINKLIGELNKATEQEWRKVGGKMTPKAGFFEGEASANNYSFFTRNNLELEYSRSALKAKISDAEKLLTDGASKPDPAKEELKTAIEHAKKYDNGNENLENVKAAISELNKAMNKFDNGGETVKRNLITENTLLRTFSDFSNKNRVDTPTLDALKKAITEADSVLKQGDRKPLFAKNALIAAIAKANETAADDSSTEKALSEAKIKLEAAVEKFKNTKDEDKQFRFYSNLTDAKKKELKANVETLFSPTKLISDLKKSISLTTYSVLIGKFGEDWIKNIVFDFNSAMIDFDDKPNIEIGQKFLSHINLSYTSEYQYNDAENTTVKKQLKGNIIITISNDDVFIKVINNVQEKLNADLMKEGNPLVWIDKEALKAFDSDISDIDIIGNSDKYKAALGKYYEKKLSIDIQKLIIDKYLKQSGSAILDNVTTPPTSSMTIDELANPISKLGEMNLKELTLPKVDDSKDWKAQDFQRQNLYLGKVVDSELDDNWKNVTLADSTIAKNKDLYNDLKTSFEEQKKVFFDDFKTEYDGIINSESPVTEHPDIAKMQEKVVKHEQVSINNIGFQTGNGNIQWLNTITIDLAIAVNNKSDKDENTANGFAFAAYYKGIKQNLDAFHRFYGMSPSDINETLDKQKRGLAFYMTGKSLGADGKPTLFDFWDDWAKQDFIKNGTPVVADVFSKALNLKDTKGKQNRVWAEQFLVQLAGSKYFEFKFSAGEQGDKENKVKYKIVSSPDNLKPGLVLDSERKPLSIKFEIKNDLFNVAIGEQNYATNNDGQNQFTLIGRN</sequence>
<dbReference type="NCBIfam" id="NF038029">
    <property type="entry name" value="LP_plasma"/>
    <property type="match status" value="1"/>
</dbReference>
<keyword evidence="1" id="KW-0732">Signal</keyword>
<feature type="signal peptide" evidence="1">
    <location>
        <begin position="1"/>
        <end position="23"/>
    </location>
</feature>
<protein>
    <recommendedName>
        <fullName evidence="4">Lipoprotein</fullName>
    </recommendedName>
</protein>
<reference evidence="3" key="1">
    <citation type="submission" date="2018-02" db="EMBL/GenBank/DDBJ databases">
        <title>Firefly genomes illuminate parallel origins of bioluminescence in beetles.</title>
        <authorList>
            <person name="Fallon T.R."/>
            <person name="Lower S.E.S."/>
            <person name="Behringer M."/>
            <person name="Weng J.-K."/>
        </authorList>
    </citation>
    <scope>NUCLEOTIDE SEQUENCE [LARGE SCALE GENOMIC DNA]</scope>
</reference>
<proteinExistence type="predicted"/>
<dbReference type="RefSeq" id="WP_303662535.1">
    <property type="nucleotide sequence ID" value="NZ_CP027019.1"/>
</dbReference>
<evidence type="ECO:0008006" key="4">
    <source>
        <dbReference type="Google" id="ProtNLM"/>
    </source>
</evidence>
<evidence type="ECO:0000256" key="1">
    <source>
        <dbReference type="SAM" id="SignalP"/>
    </source>
</evidence>
<organism evidence="2 3">
    <name type="scientific">Williamsoniiplasma luminosum</name>
    <dbReference type="NCBI Taxonomy" id="214888"/>
    <lineage>
        <taxon>Bacteria</taxon>
        <taxon>Bacillati</taxon>
        <taxon>Mycoplasmatota</taxon>
        <taxon>Mollicutes</taxon>
        <taxon>Entomoplasmatales</taxon>
        <taxon>Williamsoniiplasma</taxon>
    </lineage>
</organism>
<evidence type="ECO:0000313" key="3">
    <source>
        <dbReference type="Proteomes" id="UP000239250"/>
    </source>
</evidence>
<feature type="chain" id="PRO_5015615521" description="Lipoprotein" evidence="1">
    <location>
        <begin position="24"/>
        <end position="826"/>
    </location>
</feature>